<dbReference type="AlphaFoldDB" id="A0A7S1BLJ4"/>
<dbReference type="GO" id="GO:0006364">
    <property type="term" value="P:rRNA processing"/>
    <property type="evidence" value="ECO:0007669"/>
    <property type="project" value="TreeGrafter"/>
</dbReference>
<organism evidence="7">
    <name type="scientific">Corethron hystrix</name>
    <dbReference type="NCBI Taxonomy" id="216773"/>
    <lineage>
        <taxon>Eukaryota</taxon>
        <taxon>Sar</taxon>
        <taxon>Stramenopiles</taxon>
        <taxon>Ochrophyta</taxon>
        <taxon>Bacillariophyta</taxon>
        <taxon>Coscinodiscophyceae</taxon>
        <taxon>Corethrophycidae</taxon>
        <taxon>Corethrales</taxon>
        <taxon>Corethraceae</taxon>
        <taxon>Corethron</taxon>
    </lineage>
</organism>
<reference evidence="7" key="1">
    <citation type="submission" date="2021-01" db="EMBL/GenBank/DDBJ databases">
        <authorList>
            <person name="Corre E."/>
            <person name="Pelletier E."/>
            <person name="Niang G."/>
            <person name="Scheremetjew M."/>
            <person name="Finn R."/>
            <person name="Kale V."/>
            <person name="Holt S."/>
            <person name="Cochrane G."/>
            <person name="Meng A."/>
            <person name="Brown T."/>
            <person name="Cohen L."/>
        </authorList>
    </citation>
    <scope>NUCLEOTIDE SEQUENCE</scope>
    <source>
        <strain evidence="7">308</strain>
    </source>
</reference>
<feature type="region of interest" description="Disordered" evidence="6">
    <location>
        <begin position="144"/>
        <end position="173"/>
    </location>
</feature>
<dbReference type="GO" id="GO:0005654">
    <property type="term" value="C:nucleoplasm"/>
    <property type="evidence" value="ECO:0007669"/>
    <property type="project" value="UniProtKB-SubCell"/>
</dbReference>
<evidence type="ECO:0000256" key="2">
    <source>
        <dbReference type="ARBA" id="ARBA00018339"/>
    </source>
</evidence>
<evidence type="ECO:0000256" key="4">
    <source>
        <dbReference type="ARBA" id="ARBA00023242"/>
    </source>
</evidence>
<keyword evidence="3 5" id="KW-0690">Ribosome biogenesis</keyword>
<dbReference type="GO" id="GO:0000027">
    <property type="term" value="P:ribosomal large subunit assembly"/>
    <property type="evidence" value="ECO:0007669"/>
    <property type="project" value="UniProtKB-UniRule"/>
</dbReference>
<protein>
    <recommendedName>
        <fullName evidence="2 5">Ribosome biogenesis protein NOP53</fullName>
    </recommendedName>
</protein>
<evidence type="ECO:0000256" key="5">
    <source>
        <dbReference type="PIRNR" id="PIRNR017302"/>
    </source>
</evidence>
<comment type="subcellular location">
    <subcellularLocation>
        <location evidence="5">Nucleus</location>
        <location evidence="5">Nucleolus</location>
    </subcellularLocation>
    <subcellularLocation>
        <location evidence="5">Nucleus</location>
        <location evidence="5">Nucleoplasm</location>
    </subcellularLocation>
</comment>
<accession>A0A7S1BLJ4</accession>
<gene>
    <name evidence="7" type="ORF">CHYS00102_LOCUS16348</name>
</gene>
<name>A0A7S1BLJ4_9STRA</name>
<sequence length="428" mass="47975">MVKESQRIAKRTRLLANEFISQGAEKAVESSFKDAPDSSLFVLDTNSAPISKSQRRKEAVLRKKELKFGKSIRLDKLSKSEELAVSSIISKHQSKPGELNKIANEGKKRVFPPRKTSRVGGAGTRVLEDGKKFDLWADIESTASKSKSLKKTEKSGEKRSRTVEFHGKQRPTIAVEVAHPGQSYNPDTEFHQEALGEALAIEIRRTEAEVELRTPAGGGQMSAETKAVLTRNNDDDSSSDEDISEDDVLLDRNKMKKRVTKLTRSQRNKQRRLHLEEAAAAKRKKEKRLLAELTDSVAIGKQLKREERKLIAIKETKKKLMEIRDQEPLGANIYERLANKDIHRTPTFPIALSIEISGTPGDESGPTSTAHSLRLLQTKGSLLKERLESLADRKFASKRTILTKKVIQGKRRKKIKSKGGRVGEYLLV</sequence>
<dbReference type="InterPro" id="IPR011687">
    <property type="entry name" value="Nop53/GLTSCR2"/>
</dbReference>
<dbReference type="Pfam" id="PF07767">
    <property type="entry name" value="Nop53"/>
    <property type="match status" value="1"/>
</dbReference>
<evidence type="ECO:0000256" key="6">
    <source>
        <dbReference type="SAM" id="MobiDB-lite"/>
    </source>
</evidence>
<dbReference type="GO" id="GO:0008097">
    <property type="term" value="F:5S rRNA binding"/>
    <property type="evidence" value="ECO:0007669"/>
    <property type="project" value="TreeGrafter"/>
</dbReference>
<evidence type="ECO:0000256" key="1">
    <source>
        <dbReference type="ARBA" id="ARBA00008838"/>
    </source>
</evidence>
<comment type="function">
    <text evidence="5">May play a role in ribosome biogenesis.</text>
</comment>
<dbReference type="PANTHER" id="PTHR14211:SF7">
    <property type="entry name" value="RIBOSOME BIOGENESIS PROTEIN NOP53"/>
    <property type="match status" value="1"/>
</dbReference>
<comment type="similarity">
    <text evidence="1 5">Belongs to the NOP53 family.</text>
</comment>
<dbReference type="PIRSF" id="PIRSF017302">
    <property type="entry name" value="Gltscr2"/>
    <property type="match status" value="1"/>
</dbReference>
<evidence type="ECO:0000256" key="3">
    <source>
        <dbReference type="ARBA" id="ARBA00022517"/>
    </source>
</evidence>
<dbReference type="PANTHER" id="PTHR14211">
    <property type="entry name" value="GLIOMA SUPPRESSOR CANDIDATE REGION GENE 2"/>
    <property type="match status" value="1"/>
</dbReference>
<keyword evidence="4 5" id="KW-0539">Nucleus</keyword>
<dbReference type="EMBL" id="HBFR01022779">
    <property type="protein sequence ID" value="CAD8889147.1"/>
    <property type="molecule type" value="Transcribed_RNA"/>
</dbReference>
<feature type="compositionally biased region" description="Basic and acidic residues" evidence="6">
    <location>
        <begin position="150"/>
        <end position="167"/>
    </location>
</feature>
<proteinExistence type="inferred from homology"/>
<dbReference type="GO" id="GO:0005730">
    <property type="term" value="C:nucleolus"/>
    <property type="evidence" value="ECO:0007669"/>
    <property type="project" value="UniProtKB-SubCell"/>
</dbReference>
<evidence type="ECO:0000313" key="7">
    <source>
        <dbReference type="EMBL" id="CAD8889147.1"/>
    </source>
</evidence>